<dbReference type="Proteomes" id="UP000461730">
    <property type="component" value="Unassembled WGS sequence"/>
</dbReference>
<proteinExistence type="predicted"/>
<keyword evidence="2" id="KW-1185">Reference proteome</keyword>
<evidence type="ECO:0000313" key="1">
    <source>
        <dbReference type="EMBL" id="MVT11375.1"/>
    </source>
</evidence>
<name>A0A7K1UBM1_9BACT</name>
<reference evidence="1 2" key="1">
    <citation type="submission" date="2019-12" db="EMBL/GenBank/DDBJ databases">
        <title>Chitinophaga sp. strain ysch24 (GDMCC 1.1355), whole genome shotgun sequence.</title>
        <authorList>
            <person name="Zhang X."/>
        </authorList>
    </citation>
    <scope>NUCLEOTIDE SEQUENCE [LARGE SCALE GENOMIC DNA]</scope>
    <source>
        <strain evidence="2">ysch24</strain>
    </source>
</reference>
<gene>
    <name evidence="1" type="ORF">GO493_24125</name>
</gene>
<protein>
    <submittedName>
        <fullName evidence="1">Uncharacterized protein</fullName>
    </submittedName>
</protein>
<accession>A0A7K1UBM1</accession>
<dbReference type="AlphaFoldDB" id="A0A7K1UBM1"/>
<comment type="caution">
    <text evidence="1">The sequence shown here is derived from an EMBL/GenBank/DDBJ whole genome shotgun (WGS) entry which is preliminary data.</text>
</comment>
<dbReference type="EMBL" id="WRXN01000013">
    <property type="protein sequence ID" value="MVT11375.1"/>
    <property type="molecule type" value="Genomic_DNA"/>
</dbReference>
<sequence>MISTESAYHIPDGTKNVATLFPSISWKDVEEYYLVINNLEGDPIATTCNNKIVGGIEDNTVRLHFLNSLGMIDAVNFCQVQEDYDIKSDNSEKPLSYPLIKSDGGSARYNIRANESYKVITTLYSEEQMKWLKELFSSPAVWVEWKGTQGQADDYLPVVLADAKYTTLKIEERYTYQVTVEYRLSNQDITIRN</sequence>
<organism evidence="1 2">
    <name type="scientific">Chitinophaga tropicalis</name>
    <dbReference type="NCBI Taxonomy" id="2683588"/>
    <lineage>
        <taxon>Bacteria</taxon>
        <taxon>Pseudomonadati</taxon>
        <taxon>Bacteroidota</taxon>
        <taxon>Chitinophagia</taxon>
        <taxon>Chitinophagales</taxon>
        <taxon>Chitinophagaceae</taxon>
        <taxon>Chitinophaga</taxon>
    </lineage>
</organism>
<evidence type="ECO:0000313" key="2">
    <source>
        <dbReference type="Proteomes" id="UP000461730"/>
    </source>
</evidence>
<dbReference type="RefSeq" id="WP_157308802.1">
    <property type="nucleotide sequence ID" value="NZ_WRXN01000013.1"/>
</dbReference>